<name>A0A1G9DIJ3_ACTMZ</name>
<dbReference type="AlphaFoldDB" id="A0A1G9DIJ3"/>
<evidence type="ECO:0008006" key="5">
    <source>
        <dbReference type="Google" id="ProtNLM"/>
    </source>
</evidence>
<evidence type="ECO:0000313" key="3">
    <source>
        <dbReference type="EMBL" id="SDK63733.1"/>
    </source>
</evidence>
<feature type="compositionally biased region" description="Basic and acidic residues" evidence="1">
    <location>
        <begin position="116"/>
        <end position="130"/>
    </location>
</feature>
<reference evidence="4" key="1">
    <citation type="submission" date="2016-10" db="EMBL/GenBank/DDBJ databases">
        <authorList>
            <person name="Varghese N."/>
            <person name="Submissions S."/>
        </authorList>
    </citation>
    <scope>NUCLEOTIDE SEQUENCE [LARGE SCALE GENOMIC DNA]</scope>
    <source>
        <strain evidence="4">DSM 45460</strain>
    </source>
</reference>
<dbReference type="EMBL" id="FNFM01000010">
    <property type="protein sequence ID" value="SDK63733.1"/>
    <property type="molecule type" value="Genomic_DNA"/>
</dbReference>
<evidence type="ECO:0000256" key="2">
    <source>
        <dbReference type="SAM" id="Phobius"/>
    </source>
</evidence>
<keyword evidence="4" id="KW-1185">Reference proteome</keyword>
<organism evidence="3 4">
    <name type="scientific">Actinopolyspora mzabensis</name>
    <dbReference type="NCBI Taxonomy" id="995066"/>
    <lineage>
        <taxon>Bacteria</taxon>
        <taxon>Bacillati</taxon>
        <taxon>Actinomycetota</taxon>
        <taxon>Actinomycetes</taxon>
        <taxon>Actinopolysporales</taxon>
        <taxon>Actinopolysporaceae</taxon>
        <taxon>Actinopolyspora</taxon>
    </lineage>
</organism>
<dbReference type="Proteomes" id="UP000199213">
    <property type="component" value="Unassembled WGS sequence"/>
</dbReference>
<sequence length="163" mass="18122">MGRVKGRLLSPGWVLLHLVFLAAVVATGWLGWWQWERAHDAGGSFQNLGYALQWPLFGAFTLFLWYQVLRMSLGGADQEAAEPVMDPTLADAVPDTFGDDGSGEAEQPPPEPAKNTAEKSESERPRRSPVPERAPSVTEEEDPQLAEYNRYLAELNAAESRRR</sequence>
<keyword evidence="2" id="KW-0472">Membrane</keyword>
<keyword evidence="2" id="KW-1133">Transmembrane helix</keyword>
<accession>A0A1G9DIJ3</accession>
<gene>
    <name evidence="3" type="ORF">SAMN04487820_110121</name>
</gene>
<evidence type="ECO:0000313" key="4">
    <source>
        <dbReference type="Proteomes" id="UP000199213"/>
    </source>
</evidence>
<proteinExistence type="predicted"/>
<evidence type="ECO:0000256" key="1">
    <source>
        <dbReference type="SAM" id="MobiDB-lite"/>
    </source>
</evidence>
<feature type="transmembrane region" description="Helical" evidence="2">
    <location>
        <begin position="52"/>
        <end position="69"/>
    </location>
</feature>
<feature type="transmembrane region" description="Helical" evidence="2">
    <location>
        <begin position="12"/>
        <end position="32"/>
    </location>
</feature>
<keyword evidence="2" id="KW-0812">Transmembrane</keyword>
<feature type="region of interest" description="Disordered" evidence="1">
    <location>
        <begin position="82"/>
        <end position="148"/>
    </location>
</feature>
<protein>
    <recommendedName>
        <fullName evidence="5">DNA-binding transcriptional regulator of glucitol operon</fullName>
    </recommendedName>
</protein>